<reference evidence="1 2" key="1">
    <citation type="submission" date="2019-09" db="EMBL/GenBank/DDBJ databases">
        <title>Mumia zhuanghuii sp. nov. isolated from the intestinal contents of plateau pika (Ochotona curzoniae) in the Qinghai-Tibet plateau of China.</title>
        <authorList>
            <person name="Tian Z."/>
        </authorList>
    </citation>
    <scope>NUCLEOTIDE SEQUENCE [LARGE SCALE GENOMIC DNA]</scope>
    <source>
        <strain evidence="2">350</strain>
    </source>
</reference>
<evidence type="ECO:0000313" key="2">
    <source>
        <dbReference type="Proteomes" id="UP000307768"/>
    </source>
</evidence>
<dbReference type="Proteomes" id="UP000307768">
    <property type="component" value="Unassembled WGS sequence"/>
</dbReference>
<sequence>MRCCLVAFVEPAPEEFGRDAWPLHVTWVPPFDVPAEPDLGHVLTAHAAIGTEVVGEAWFGARHDVRVAELARTEAIDALHRGLLAVLADQGVDVLGMRHVRDEFRPHVSAQGERVLAVGAPVHLEDVALVDMRPDGDPSRRRVLRTWPLG</sequence>
<organism evidence="1 2">
    <name type="scientific">Mumia zhuanghuii</name>
    <dbReference type="NCBI Taxonomy" id="2585211"/>
    <lineage>
        <taxon>Bacteria</taxon>
        <taxon>Bacillati</taxon>
        <taxon>Actinomycetota</taxon>
        <taxon>Actinomycetes</taxon>
        <taxon>Propionibacteriales</taxon>
        <taxon>Nocardioidaceae</taxon>
        <taxon>Mumia</taxon>
    </lineage>
</organism>
<evidence type="ECO:0008006" key="3">
    <source>
        <dbReference type="Google" id="ProtNLM"/>
    </source>
</evidence>
<dbReference type="SUPFAM" id="SSF55144">
    <property type="entry name" value="LigT-like"/>
    <property type="match status" value="1"/>
</dbReference>
<dbReference type="AlphaFoldDB" id="A0A5Q6RJW8"/>
<accession>A0A5Q6RJW8</accession>
<comment type="caution">
    <text evidence="1">The sequence shown here is derived from an EMBL/GenBank/DDBJ whole genome shotgun (WGS) entry which is preliminary data.</text>
</comment>
<dbReference type="OrthoDB" id="5125415at2"/>
<dbReference type="EMBL" id="VDFQ02000007">
    <property type="protein sequence ID" value="KAA1418365.1"/>
    <property type="molecule type" value="Genomic_DNA"/>
</dbReference>
<name>A0A5Q6RJW8_9ACTN</name>
<protein>
    <recommendedName>
        <fullName evidence="3">2'-5' RNA ligase superfamily protein</fullName>
    </recommendedName>
</protein>
<dbReference type="RefSeq" id="WP_149771663.1">
    <property type="nucleotide sequence ID" value="NZ_VDFQ02000007.1"/>
</dbReference>
<proteinExistence type="predicted"/>
<evidence type="ECO:0000313" key="1">
    <source>
        <dbReference type="EMBL" id="KAA1418365.1"/>
    </source>
</evidence>
<gene>
    <name evidence="1" type="ORF">FE697_021330</name>
</gene>
<dbReference type="InterPro" id="IPR009097">
    <property type="entry name" value="Cyclic_Pdiesterase"/>
</dbReference>